<sequence length="103" mass="11740">MKQDYKEFMSRNATIVVVAPHAAEKVAEYWKKEELPMIGVPDEDGKLAELYGQEWKLLKLGRMPALFVIDRKGLLAFAQYSKTMSDIPKDSEMLKVLDGLMGF</sequence>
<evidence type="ECO:0000259" key="1">
    <source>
        <dbReference type="Pfam" id="PF00578"/>
    </source>
</evidence>
<organism evidence="2 3">
    <name type="scientific">Syntrophus gentianae</name>
    <dbReference type="NCBI Taxonomy" id="43775"/>
    <lineage>
        <taxon>Bacteria</taxon>
        <taxon>Pseudomonadati</taxon>
        <taxon>Thermodesulfobacteriota</taxon>
        <taxon>Syntrophia</taxon>
        <taxon>Syntrophales</taxon>
        <taxon>Syntrophaceae</taxon>
        <taxon>Syntrophus</taxon>
    </lineage>
</organism>
<keyword evidence="3" id="KW-1185">Reference proteome</keyword>
<gene>
    <name evidence="2" type="ORF">SAMN04489760_14512</name>
</gene>
<dbReference type="InterPro" id="IPR036249">
    <property type="entry name" value="Thioredoxin-like_sf"/>
</dbReference>
<dbReference type="AlphaFoldDB" id="A0A1H8B579"/>
<dbReference type="InterPro" id="IPR000866">
    <property type="entry name" value="AhpC/TSA"/>
</dbReference>
<dbReference type="Proteomes" id="UP000198744">
    <property type="component" value="Unassembled WGS sequence"/>
</dbReference>
<dbReference type="SUPFAM" id="SSF52833">
    <property type="entry name" value="Thioredoxin-like"/>
    <property type="match status" value="1"/>
</dbReference>
<name>A0A1H8B579_9BACT</name>
<dbReference type="EMBL" id="FOBS01000045">
    <property type="protein sequence ID" value="SEM76977.1"/>
    <property type="molecule type" value="Genomic_DNA"/>
</dbReference>
<evidence type="ECO:0000313" key="2">
    <source>
        <dbReference type="EMBL" id="SEM76977.1"/>
    </source>
</evidence>
<dbReference type="Pfam" id="PF00578">
    <property type="entry name" value="AhpC-TSA"/>
    <property type="match status" value="1"/>
</dbReference>
<dbReference type="GO" id="GO:0016209">
    <property type="term" value="F:antioxidant activity"/>
    <property type="evidence" value="ECO:0007669"/>
    <property type="project" value="InterPro"/>
</dbReference>
<dbReference type="Gene3D" id="3.40.30.10">
    <property type="entry name" value="Glutaredoxin"/>
    <property type="match status" value="1"/>
</dbReference>
<dbReference type="OrthoDB" id="9809733at2"/>
<proteinExistence type="predicted"/>
<dbReference type="GO" id="GO:0016491">
    <property type="term" value="F:oxidoreductase activity"/>
    <property type="evidence" value="ECO:0007669"/>
    <property type="project" value="InterPro"/>
</dbReference>
<evidence type="ECO:0000313" key="3">
    <source>
        <dbReference type="Proteomes" id="UP000198744"/>
    </source>
</evidence>
<accession>A0A1H8B579</accession>
<reference evidence="2 3" key="1">
    <citation type="submission" date="2016-10" db="EMBL/GenBank/DDBJ databases">
        <authorList>
            <person name="de Groot N.N."/>
        </authorList>
    </citation>
    <scope>NUCLEOTIDE SEQUENCE [LARGE SCALE GENOMIC DNA]</scope>
    <source>
        <strain evidence="2 3">DSM 8423</strain>
    </source>
</reference>
<protein>
    <submittedName>
        <fullName evidence="2">Peroxiredoxin Q/BCP</fullName>
    </submittedName>
</protein>
<feature type="domain" description="Alkyl hydroperoxide reductase subunit C/ Thiol specific antioxidant" evidence="1">
    <location>
        <begin position="1"/>
        <end position="76"/>
    </location>
</feature>
<dbReference type="STRING" id="43775.SAMN04489760_14512"/>